<sequence>MSLKKNQWRVNCGIVYKDAGEIPFCRIFVHELLTSIAITLKLEYAIVEDFSGFLVPEEEHSETKSEFCMDIFCFRAFERTEIPIKDFRLLIDKLFSHSSVALGNSFNVARILQKHLKEVPFPEEFCRPLSYPYVERHNGKSKTLCVTGASYQGVSDDLRQKNAN</sequence>
<gene>
    <name evidence="1" type="ORF">ERS417307_03896</name>
</gene>
<dbReference type="AlphaFoldDB" id="A0A174P5K3"/>
<dbReference type="Proteomes" id="UP000095419">
    <property type="component" value="Unassembled WGS sequence"/>
</dbReference>
<dbReference type="EMBL" id="CYZF01000015">
    <property type="protein sequence ID" value="CUP54150.1"/>
    <property type="molecule type" value="Genomic_DNA"/>
</dbReference>
<dbReference type="RefSeq" id="WP_057089675.1">
    <property type="nucleotide sequence ID" value="NZ_CYZF01000015.1"/>
</dbReference>
<reference evidence="1 2" key="1">
    <citation type="submission" date="2015-09" db="EMBL/GenBank/DDBJ databases">
        <authorList>
            <consortium name="Pathogen Informatics"/>
        </authorList>
    </citation>
    <scope>NUCLEOTIDE SEQUENCE [LARGE SCALE GENOMIC DNA]</scope>
    <source>
        <strain evidence="1 2">2789STDY5608791</strain>
    </source>
</reference>
<evidence type="ECO:0000313" key="2">
    <source>
        <dbReference type="Proteomes" id="UP000095419"/>
    </source>
</evidence>
<protein>
    <submittedName>
        <fullName evidence="1">Uncharacterized protein</fullName>
    </submittedName>
</protein>
<proteinExistence type="predicted"/>
<evidence type="ECO:0000313" key="1">
    <source>
        <dbReference type="EMBL" id="CUP54150.1"/>
    </source>
</evidence>
<organism evidence="1 2">
    <name type="scientific">Bacteroides uniformis</name>
    <dbReference type="NCBI Taxonomy" id="820"/>
    <lineage>
        <taxon>Bacteria</taxon>
        <taxon>Pseudomonadati</taxon>
        <taxon>Bacteroidota</taxon>
        <taxon>Bacteroidia</taxon>
        <taxon>Bacteroidales</taxon>
        <taxon>Bacteroidaceae</taxon>
        <taxon>Bacteroides</taxon>
    </lineage>
</organism>
<name>A0A174P5K3_BACUN</name>
<accession>A0A174P5K3</accession>